<keyword evidence="2" id="KW-0472">Membrane</keyword>
<evidence type="ECO:0000313" key="3">
    <source>
        <dbReference type="EMBL" id="KAK4013426.1"/>
    </source>
</evidence>
<feature type="compositionally biased region" description="Polar residues" evidence="1">
    <location>
        <begin position="77"/>
        <end position="91"/>
    </location>
</feature>
<feature type="transmembrane region" description="Helical" evidence="2">
    <location>
        <begin position="20"/>
        <end position="44"/>
    </location>
</feature>
<reference evidence="3 4" key="1">
    <citation type="journal article" date="2023" name="Nucleic Acids Res.">
        <title>The hologenome of Daphnia magna reveals possible DNA methylation and microbiome-mediated evolution of the host genome.</title>
        <authorList>
            <person name="Chaturvedi A."/>
            <person name="Li X."/>
            <person name="Dhandapani V."/>
            <person name="Marshall H."/>
            <person name="Kissane S."/>
            <person name="Cuenca-Cambronero M."/>
            <person name="Asole G."/>
            <person name="Calvet F."/>
            <person name="Ruiz-Romero M."/>
            <person name="Marangio P."/>
            <person name="Guigo R."/>
            <person name="Rago D."/>
            <person name="Mirbahai L."/>
            <person name="Eastwood N."/>
            <person name="Colbourne J.K."/>
            <person name="Zhou J."/>
            <person name="Mallon E."/>
            <person name="Orsini L."/>
        </authorList>
    </citation>
    <scope>NUCLEOTIDE SEQUENCE [LARGE SCALE GENOMIC DNA]</scope>
    <source>
        <strain evidence="3">LRV0_1</strain>
    </source>
</reference>
<keyword evidence="2" id="KW-0812">Transmembrane</keyword>
<dbReference type="EMBL" id="JAOYFB010000004">
    <property type="protein sequence ID" value="KAK4013426.1"/>
    <property type="molecule type" value="Genomic_DNA"/>
</dbReference>
<organism evidence="3 4">
    <name type="scientific">Daphnia magna</name>
    <dbReference type="NCBI Taxonomy" id="35525"/>
    <lineage>
        <taxon>Eukaryota</taxon>
        <taxon>Metazoa</taxon>
        <taxon>Ecdysozoa</taxon>
        <taxon>Arthropoda</taxon>
        <taxon>Crustacea</taxon>
        <taxon>Branchiopoda</taxon>
        <taxon>Diplostraca</taxon>
        <taxon>Cladocera</taxon>
        <taxon>Anomopoda</taxon>
        <taxon>Daphniidae</taxon>
        <taxon>Daphnia</taxon>
    </lineage>
</organism>
<feature type="region of interest" description="Disordered" evidence="1">
    <location>
        <begin position="77"/>
        <end position="102"/>
    </location>
</feature>
<keyword evidence="4" id="KW-1185">Reference proteome</keyword>
<gene>
    <name evidence="3" type="ORF">OUZ56_025981</name>
</gene>
<name>A0ABQ9ZKI6_9CRUS</name>
<proteinExistence type="predicted"/>
<evidence type="ECO:0000256" key="2">
    <source>
        <dbReference type="SAM" id="Phobius"/>
    </source>
</evidence>
<sequence>MYKVNVSLQGFVTGRINEVLWLTSFTLTTLTTLSAALGIISIPLPNGHCPRKRCIMQNLIRHVLNLTDLTAKDKQRNNCTMGGNQRSVNQSRRLHGCEVNGL</sequence>
<dbReference type="Proteomes" id="UP001234178">
    <property type="component" value="Unassembled WGS sequence"/>
</dbReference>
<keyword evidence="2" id="KW-1133">Transmembrane helix</keyword>
<evidence type="ECO:0000313" key="4">
    <source>
        <dbReference type="Proteomes" id="UP001234178"/>
    </source>
</evidence>
<comment type="caution">
    <text evidence="3">The sequence shown here is derived from an EMBL/GenBank/DDBJ whole genome shotgun (WGS) entry which is preliminary data.</text>
</comment>
<accession>A0ABQ9ZKI6</accession>
<evidence type="ECO:0000256" key="1">
    <source>
        <dbReference type="SAM" id="MobiDB-lite"/>
    </source>
</evidence>
<protein>
    <submittedName>
        <fullName evidence="3">Uncharacterized protein</fullName>
    </submittedName>
</protein>